<dbReference type="GO" id="GO:0003700">
    <property type="term" value="F:DNA-binding transcription factor activity"/>
    <property type="evidence" value="ECO:0007669"/>
    <property type="project" value="InterPro"/>
</dbReference>
<dbReference type="EMBL" id="JAEHFQ010000006">
    <property type="protein sequence ID" value="MBM0634037.1"/>
    <property type="molecule type" value="Genomic_DNA"/>
</dbReference>
<gene>
    <name evidence="6" type="ORF">JDW19_13040</name>
</gene>
<dbReference type="SUPFAM" id="SSF53850">
    <property type="entry name" value="Periplasmic binding protein-like II"/>
    <property type="match status" value="1"/>
</dbReference>
<dbReference type="RefSeq" id="WP_165146436.1">
    <property type="nucleotide sequence ID" value="NZ_JAEHFQ010000006.1"/>
</dbReference>
<dbReference type="GO" id="GO:0003677">
    <property type="term" value="F:DNA binding"/>
    <property type="evidence" value="ECO:0007669"/>
    <property type="project" value="UniProtKB-KW"/>
</dbReference>
<dbReference type="PANTHER" id="PTHR30419">
    <property type="entry name" value="HTH-TYPE TRANSCRIPTIONAL REGULATOR YBHD"/>
    <property type="match status" value="1"/>
</dbReference>
<accession>A0A8I1IQM6</accession>
<dbReference type="PROSITE" id="PS50931">
    <property type="entry name" value="HTH_LYSR"/>
    <property type="match status" value="1"/>
</dbReference>
<evidence type="ECO:0000256" key="2">
    <source>
        <dbReference type="ARBA" id="ARBA00023015"/>
    </source>
</evidence>
<dbReference type="Gene3D" id="1.10.10.10">
    <property type="entry name" value="Winged helix-like DNA-binding domain superfamily/Winged helix DNA-binding domain"/>
    <property type="match status" value="1"/>
</dbReference>
<name>A0A8I1IQM6_PAEPO</name>
<dbReference type="GO" id="GO:0005829">
    <property type="term" value="C:cytosol"/>
    <property type="evidence" value="ECO:0007669"/>
    <property type="project" value="TreeGrafter"/>
</dbReference>
<dbReference type="InterPro" id="IPR005119">
    <property type="entry name" value="LysR_subst-bd"/>
</dbReference>
<dbReference type="InterPro" id="IPR036388">
    <property type="entry name" value="WH-like_DNA-bd_sf"/>
</dbReference>
<evidence type="ECO:0000259" key="5">
    <source>
        <dbReference type="PROSITE" id="PS50931"/>
    </source>
</evidence>
<dbReference type="CDD" id="cd05466">
    <property type="entry name" value="PBP2_LTTR_substrate"/>
    <property type="match status" value="1"/>
</dbReference>
<dbReference type="FunFam" id="1.10.10.10:FF:000001">
    <property type="entry name" value="LysR family transcriptional regulator"/>
    <property type="match status" value="1"/>
</dbReference>
<dbReference type="SUPFAM" id="SSF46785">
    <property type="entry name" value="Winged helix' DNA-binding domain"/>
    <property type="match status" value="1"/>
</dbReference>
<protein>
    <submittedName>
        <fullName evidence="6">LysR family transcriptional regulator</fullName>
    </submittedName>
</protein>
<sequence>MELRVLRYFLTVARLESITHAANVLHVTQPTLSRQLADLEKNLGTQLLIRGKKKVSLTDTGMLLRQRAEEILTIADKTEREFKDQNNLVGGTISIGSVESLTSHYLFQTLKAFHEEYPQVNYYIYSGTGDDIKEKIDKGLLEIGILLEPINIEKYDFIRLPQKERWGILTQASSPLAQKEYVTPNDLVGVPLLLSSRPTLQNEIANWFADEYENIHVLATYNLISNIVNFVDNGMGTAICIEGALAMTGSKHLCFRPFFPELKFSCVIVWKKHKIFNQATSHLIQLIKYASQA</sequence>
<dbReference type="Pfam" id="PF03466">
    <property type="entry name" value="LysR_substrate"/>
    <property type="match status" value="1"/>
</dbReference>
<comment type="similarity">
    <text evidence="1">Belongs to the LysR transcriptional regulatory family.</text>
</comment>
<evidence type="ECO:0000313" key="6">
    <source>
        <dbReference type="EMBL" id="MBM0634037.1"/>
    </source>
</evidence>
<feature type="domain" description="HTH lysR-type" evidence="5">
    <location>
        <begin position="1"/>
        <end position="58"/>
    </location>
</feature>
<evidence type="ECO:0000313" key="7">
    <source>
        <dbReference type="Proteomes" id="UP000650605"/>
    </source>
</evidence>
<keyword evidence="3" id="KW-0238">DNA-binding</keyword>
<dbReference type="PANTHER" id="PTHR30419:SF8">
    <property type="entry name" value="NITROGEN ASSIMILATION TRANSCRIPTIONAL ACTIVATOR-RELATED"/>
    <property type="match status" value="1"/>
</dbReference>
<dbReference type="InterPro" id="IPR050950">
    <property type="entry name" value="HTH-type_LysR_regulators"/>
</dbReference>
<organism evidence="6 7">
    <name type="scientific">Paenibacillus polymyxa</name>
    <name type="common">Bacillus polymyxa</name>
    <dbReference type="NCBI Taxonomy" id="1406"/>
    <lineage>
        <taxon>Bacteria</taxon>
        <taxon>Bacillati</taxon>
        <taxon>Bacillota</taxon>
        <taxon>Bacilli</taxon>
        <taxon>Bacillales</taxon>
        <taxon>Paenibacillaceae</taxon>
        <taxon>Paenibacillus</taxon>
    </lineage>
</organism>
<evidence type="ECO:0000256" key="3">
    <source>
        <dbReference type="ARBA" id="ARBA00023125"/>
    </source>
</evidence>
<dbReference type="AlphaFoldDB" id="A0A8I1IQM6"/>
<reference evidence="6" key="1">
    <citation type="submission" date="2020-12" db="EMBL/GenBank/DDBJ databases">
        <title>Paenibacillus polymyxa LMG 27872: a double-edged sword.</title>
        <authorList>
            <person name="Langendries S."/>
            <person name="Garcia Mendez S."/>
            <person name="Beirinckx S."/>
            <person name="Viaene T."/>
            <person name="Baeyen S."/>
            <person name="Goeminne G."/>
            <person name="Willems A."/>
            <person name="Debode J."/>
            <person name="Goormachtig S."/>
        </authorList>
    </citation>
    <scope>NUCLEOTIDE SEQUENCE</scope>
    <source>
        <strain evidence="6">LMG 27872</strain>
    </source>
</reference>
<keyword evidence="4" id="KW-0804">Transcription</keyword>
<keyword evidence="2" id="KW-0805">Transcription regulation</keyword>
<dbReference type="InterPro" id="IPR036390">
    <property type="entry name" value="WH_DNA-bd_sf"/>
</dbReference>
<dbReference type="Gene3D" id="3.40.190.290">
    <property type="match status" value="1"/>
</dbReference>
<proteinExistence type="inferred from homology"/>
<evidence type="ECO:0000256" key="1">
    <source>
        <dbReference type="ARBA" id="ARBA00009437"/>
    </source>
</evidence>
<dbReference type="Proteomes" id="UP000650605">
    <property type="component" value="Unassembled WGS sequence"/>
</dbReference>
<dbReference type="Pfam" id="PF00126">
    <property type="entry name" value="HTH_1"/>
    <property type="match status" value="1"/>
</dbReference>
<comment type="caution">
    <text evidence="6">The sequence shown here is derived from an EMBL/GenBank/DDBJ whole genome shotgun (WGS) entry which is preliminary data.</text>
</comment>
<dbReference type="InterPro" id="IPR000847">
    <property type="entry name" value="LysR_HTH_N"/>
</dbReference>
<dbReference type="PRINTS" id="PR00039">
    <property type="entry name" value="HTHLYSR"/>
</dbReference>
<evidence type="ECO:0000256" key="4">
    <source>
        <dbReference type="ARBA" id="ARBA00023163"/>
    </source>
</evidence>